<dbReference type="AlphaFoldDB" id="A0A940PBI2"/>
<dbReference type="Proteomes" id="UP000674938">
    <property type="component" value="Unassembled WGS sequence"/>
</dbReference>
<dbReference type="EMBL" id="JAEEGA010000002">
    <property type="protein sequence ID" value="MBP1040416.1"/>
    <property type="molecule type" value="Genomic_DNA"/>
</dbReference>
<evidence type="ECO:0000313" key="2">
    <source>
        <dbReference type="Proteomes" id="UP000674938"/>
    </source>
</evidence>
<protein>
    <submittedName>
        <fullName evidence="1">Uncharacterized protein</fullName>
    </submittedName>
</protein>
<evidence type="ECO:0000313" key="1">
    <source>
        <dbReference type="EMBL" id="MBP1040416.1"/>
    </source>
</evidence>
<sequence length="100" mass="11533">MGLKKWLKGFKKNDSDWLVESFKEEQVKTTSVPETFHLKEFSPFGYKTTWFALYTNDIEGVAATLKAADLSTIAMVKNDWLLLQTNSENMVDYNHIVPIK</sequence>
<accession>A0A940PBI2</accession>
<keyword evidence="2" id="KW-1185">Reference proteome</keyword>
<comment type="caution">
    <text evidence="1">The sequence shown here is derived from an EMBL/GenBank/DDBJ whole genome shotgun (WGS) entry which is preliminary data.</text>
</comment>
<reference evidence="1" key="1">
    <citation type="submission" date="2020-12" db="EMBL/GenBank/DDBJ databases">
        <title>Vagococcus allomyrinae sp. nov. and Enterococcus lavae sp. nov., isolated from the larvae of Allomyrina dichotoma.</title>
        <authorList>
            <person name="Lee S.D."/>
        </authorList>
    </citation>
    <scope>NUCLEOTIDE SEQUENCE</scope>
    <source>
        <strain evidence="1">BWB3-3</strain>
    </source>
</reference>
<proteinExistence type="predicted"/>
<gene>
    <name evidence="1" type="ORF">I6N95_05245</name>
</gene>
<organism evidence="1 2">
    <name type="scientific">Vagococcus allomyrinae</name>
    <dbReference type="NCBI Taxonomy" id="2794353"/>
    <lineage>
        <taxon>Bacteria</taxon>
        <taxon>Bacillati</taxon>
        <taxon>Bacillota</taxon>
        <taxon>Bacilli</taxon>
        <taxon>Lactobacillales</taxon>
        <taxon>Enterococcaceae</taxon>
        <taxon>Vagococcus</taxon>
    </lineage>
</organism>
<name>A0A940PBI2_9ENTE</name>
<dbReference type="RefSeq" id="WP_209525336.1">
    <property type="nucleotide sequence ID" value="NZ_JAEEGA010000002.1"/>
</dbReference>